<evidence type="ECO:0008006" key="4">
    <source>
        <dbReference type="Google" id="ProtNLM"/>
    </source>
</evidence>
<dbReference type="PROSITE" id="PS51318">
    <property type="entry name" value="TAT"/>
    <property type="match status" value="1"/>
</dbReference>
<proteinExistence type="predicted"/>
<comment type="caution">
    <text evidence="2">The sequence shown here is derived from an EMBL/GenBank/DDBJ whole genome shotgun (WGS) entry which is preliminary data.</text>
</comment>
<evidence type="ECO:0000313" key="3">
    <source>
        <dbReference type="Proteomes" id="UP000295680"/>
    </source>
</evidence>
<evidence type="ECO:0000313" key="2">
    <source>
        <dbReference type="EMBL" id="TCO64703.1"/>
    </source>
</evidence>
<dbReference type="AlphaFoldDB" id="A0A4R2JW76"/>
<dbReference type="EMBL" id="SLWS01000001">
    <property type="protein sequence ID" value="TCO64703.1"/>
    <property type="molecule type" value="Genomic_DNA"/>
</dbReference>
<feature type="signal peptide" evidence="1">
    <location>
        <begin position="1"/>
        <end position="29"/>
    </location>
</feature>
<reference evidence="2 3" key="1">
    <citation type="submission" date="2019-03" db="EMBL/GenBank/DDBJ databases">
        <title>Genomic Encyclopedia of Type Strains, Phase IV (KMG-IV): sequencing the most valuable type-strain genomes for metagenomic binning, comparative biology and taxonomic classification.</title>
        <authorList>
            <person name="Goeker M."/>
        </authorList>
    </citation>
    <scope>NUCLEOTIDE SEQUENCE [LARGE SCALE GENOMIC DNA]</scope>
    <source>
        <strain evidence="2 3">DSM 45934</strain>
    </source>
</reference>
<dbReference type="RefSeq" id="WP_132110613.1">
    <property type="nucleotide sequence ID" value="NZ_SLWS01000001.1"/>
</dbReference>
<keyword evidence="3" id="KW-1185">Reference proteome</keyword>
<sequence>MLKTIRRGVLLAAAAGVTLLGLGFGQASAALPALPALSGTGLPGLSGTGLPGLSGAGLPALSGASLPAFGATTPASSADLSAVQAPGVDNVDVAGLGSEKGAQLPGVNVVPKLSGTALDGVTPSSLTENGSLPATDKLLDGSALSSLDTMKTVTGLVPTLGVLKALPQLG</sequence>
<feature type="chain" id="PRO_5020397177" description="GLTT repeat-containing protein" evidence="1">
    <location>
        <begin position="30"/>
        <end position="170"/>
    </location>
</feature>
<dbReference type="Proteomes" id="UP000295680">
    <property type="component" value="Unassembled WGS sequence"/>
</dbReference>
<keyword evidence="1" id="KW-0732">Signal</keyword>
<accession>A0A4R2JW76</accession>
<protein>
    <recommendedName>
        <fullName evidence="4">GLTT repeat-containing protein</fullName>
    </recommendedName>
</protein>
<name>A0A4R2JW76_9PSEU</name>
<dbReference type="InterPro" id="IPR006311">
    <property type="entry name" value="TAT_signal"/>
</dbReference>
<gene>
    <name evidence="2" type="ORF">EV192_101485</name>
</gene>
<organism evidence="2 3">
    <name type="scientific">Actinocrispum wychmicini</name>
    <dbReference type="NCBI Taxonomy" id="1213861"/>
    <lineage>
        <taxon>Bacteria</taxon>
        <taxon>Bacillati</taxon>
        <taxon>Actinomycetota</taxon>
        <taxon>Actinomycetes</taxon>
        <taxon>Pseudonocardiales</taxon>
        <taxon>Pseudonocardiaceae</taxon>
        <taxon>Actinocrispum</taxon>
    </lineage>
</organism>
<evidence type="ECO:0000256" key="1">
    <source>
        <dbReference type="SAM" id="SignalP"/>
    </source>
</evidence>